<feature type="binding site" evidence="8">
    <location>
        <position position="674"/>
    </location>
    <ligand>
        <name>[4Fe-4S] cluster</name>
        <dbReference type="ChEBI" id="CHEBI:49883"/>
    </ligand>
</feature>
<dbReference type="InterPro" id="IPR058578">
    <property type="entry name" value="IspG_TIM"/>
</dbReference>
<comment type="catalytic activity">
    <reaction evidence="8">
        <text>(2E)-4-hydroxy-3-methylbut-2-enyl diphosphate + oxidized [flavodoxin] + H2O + 2 H(+) = 2-C-methyl-D-erythritol 2,4-cyclic diphosphate + reduced [flavodoxin]</text>
        <dbReference type="Rhea" id="RHEA:43604"/>
        <dbReference type="Rhea" id="RHEA-COMP:10622"/>
        <dbReference type="Rhea" id="RHEA-COMP:10623"/>
        <dbReference type="ChEBI" id="CHEBI:15377"/>
        <dbReference type="ChEBI" id="CHEBI:15378"/>
        <dbReference type="ChEBI" id="CHEBI:57618"/>
        <dbReference type="ChEBI" id="CHEBI:58210"/>
        <dbReference type="ChEBI" id="CHEBI:58483"/>
        <dbReference type="ChEBI" id="CHEBI:128753"/>
        <dbReference type="EC" id="1.17.7.3"/>
    </reaction>
</comment>
<evidence type="ECO:0000313" key="12">
    <source>
        <dbReference type="EMBL" id="MCA9727298.1"/>
    </source>
</evidence>
<comment type="cofactor">
    <cofactor evidence="8">
        <name>[4Fe-4S] cluster</name>
        <dbReference type="ChEBI" id="CHEBI:49883"/>
    </cofactor>
    <text evidence="8">Binds 1 [4Fe-4S] cluster.</text>
</comment>
<dbReference type="InterPro" id="IPR004588">
    <property type="entry name" value="IspG_bac-typ"/>
</dbReference>
<keyword evidence="4 8" id="KW-0408">Iron</keyword>
<feature type="domain" description="IspG C-terminal" evidence="11">
    <location>
        <begin position="629"/>
        <end position="717"/>
    </location>
</feature>
<accession>A0A956LXS1</accession>
<dbReference type="PIRSF" id="PIRSF037336">
    <property type="entry name" value="IspG_like"/>
    <property type="match status" value="1"/>
</dbReference>
<evidence type="ECO:0000256" key="2">
    <source>
        <dbReference type="ARBA" id="ARBA00022723"/>
    </source>
</evidence>
<comment type="similarity">
    <text evidence="8">Belongs to the IspG family.</text>
</comment>
<keyword evidence="6 8" id="KW-0414">Isoprene biosynthesis</keyword>
<dbReference type="InterPro" id="IPR058579">
    <property type="entry name" value="IspG_C"/>
</dbReference>
<feature type="binding site" evidence="8">
    <location>
        <position position="633"/>
    </location>
    <ligand>
        <name>[4Fe-4S] cluster</name>
        <dbReference type="ChEBI" id="CHEBI:49883"/>
    </ligand>
</feature>
<keyword evidence="1 8" id="KW-0004">4Fe-4S</keyword>
<feature type="binding site" evidence="8">
    <location>
        <position position="667"/>
    </location>
    <ligand>
        <name>[4Fe-4S] cluster</name>
        <dbReference type="ChEBI" id="CHEBI:49883"/>
    </ligand>
</feature>
<evidence type="ECO:0000256" key="8">
    <source>
        <dbReference type="HAMAP-Rule" id="MF_00159"/>
    </source>
</evidence>
<proteinExistence type="inferred from homology"/>
<dbReference type="GO" id="GO:0141197">
    <property type="term" value="F:4-hydroxy-3-methylbut-2-enyl-diphosphate synthase activity (flavodoxin)"/>
    <property type="evidence" value="ECO:0007669"/>
    <property type="project" value="UniProtKB-EC"/>
</dbReference>
<keyword evidence="5 8" id="KW-0411">Iron-sulfur</keyword>
<dbReference type="GO" id="GO:0005506">
    <property type="term" value="F:iron ion binding"/>
    <property type="evidence" value="ECO:0007669"/>
    <property type="project" value="InterPro"/>
</dbReference>
<reference evidence="12" key="1">
    <citation type="submission" date="2020-04" db="EMBL/GenBank/DDBJ databases">
        <authorList>
            <person name="Zhang T."/>
        </authorList>
    </citation>
    <scope>NUCLEOTIDE SEQUENCE</scope>
    <source>
        <strain evidence="12">HKST-UBA01</strain>
    </source>
</reference>
<keyword evidence="2 8" id="KW-0479">Metal-binding</keyword>
<evidence type="ECO:0000256" key="1">
    <source>
        <dbReference type="ARBA" id="ARBA00022485"/>
    </source>
</evidence>
<evidence type="ECO:0000256" key="4">
    <source>
        <dbReference type="ARBA" id="ARBA00023004"/>
    </source>
</evidence>
<evidence type="ECO:0000256" key="3">
    <source>
        <dbReference type="ARBA" id="ARBA00023002"/>
    </source>
</evidence>
<evidence type="ECO:0000256" key="5">
    <source>
        <dbReference type="ARBA" id="ARBA00023014"/>
    </source>
</evidence>
<dbReference type="HAMAP" id="MF_00159">
    <property type="entry name" value="IspG"/>
    <property type="match status" value="1"/>
</dbReference>
<feature type="region of interest" description="Disordered" evidence="9">
    <location>
        <begin position="307"/>
        <end position="332"/>
    </location>
</feature>
<dbReference type="GO" id="GO:0046429">
    <property type="term" value="F:4-hydroxy-3-methylbut-2-en-1-yl diphosphate synthase activity (ferredoxin)"/>
    <property type="evidence" value="ECO:0007669"/>
    <property type="project" value="UniProtKB-UniRule"/>
</dbReference>
<organism evidence="12 13">
    <name type="scientific">Eiseniibacteriota bacterium</name>
    <dbReference type="NCBI Taxonomy" id="2212470"/>
    <lineage>
        <taxon>Bacteria</taxon>
        <taxon>Candidatus Eiseniibacteriota</taxon>
    </lineage>
</organism>
<dbReference type="InterPro" id="IPR045854">
    <property type="entry name" value="NO2/SO3_Rdtase_4Fe4S_sf"/>
</dbReference>
<keyword evidence="3 8" id="KW-0560">Oxidoreductase</keyword>
<dbReference type="Gene3D" id="3.20.20.20">
    <property type="entry name" value="Dihydropteroate synthase-like"/>
    <property type="match status" value="1"/>
</dbReference>
<dbReference type="FunFam" id="3.20.20.20:FF:000005">
    <property type="entry name" value="4-hydroxy-3-methylbut-2-en-1-yl diphosphate synthase (flavodoxin)"/>
    <property type="match status" value="1"/>
</dbReference>
<comment type="function">
    <text evidence="8">Converts 2C-methyl-D-erythritol 2,4-cyclodiphosphate (ME-2,4cPP) into 1-hydroxy-2-methyl-2-(E)-butenyl 4-diphosphate.</text>
</comment>
<dbReference type="InterPro" id="IPR017178">
    <property type="entry name" value="IspG_atypical"/>
</dbReference>
<dbReference type="SUPFAM" id="SSF56014">
    <property type="entry name" value="Nitrite and sulphite reductase 4Fe-4S domain-like"/>
    <property type="match status" value="1"/>
</dbReference>
<comment type="pathway">
    <text evidence="8">Isoprenoid biosynthesis; isopentenyl diphosphate biosynthesis via DXP pathway; isopentenyl diphosphate from 1-deoxy-D-xylulose 5-phosphate: step 5/6.</text>
</comment>
<evidence type="ECO:0000256" key="7">
    <source>
        <dbReference type="ARBA" id="ARBA00051119"/>
    </source>
</evidence>
<dbReference type="Pfam" id="PF04551">
    <property type="entry name" value="GcpE"/>
    <property type="match status" value="1"/>
</dbReference>
<feature type="domain" description="IspG TIM-barrel" evidence="10">
    <location>
        <begin position="25"/>
        <end position="293"/>
    </location>
</feature>
<comment type="catalytic activity">
    <reaction evidence="7">
        <text>(2E)-4-hydroxy-3-methylbut-2-enyl diphosphate + 2 oxidized [2Fe-2S]-[ferredoxin] + H2O = 2-C-methyl-D-erythritol 2,4-cyclic diphosphate + 2 reduced [2Fe-2S]-[ferredoxin] + H(+)</text>
        <dbReference type="Rhea" id="RHEA:26119"/>
        <dbReference type="Rhea" id="RHEA-COMP:10000"/>
        <dbReference type="Rhea" id="RHEA-COMP:10001"/>
        <dbReference type="ChEBI" id="CHEBI:15377"/>
        <dbReference type="ChEBI" id="CHEBI:15378"/>
        <dbReference type="ChEBI" id="CHEBI:33737"/>
        <dbReference type="ChEBI" id="CHEBI:33738"/>
        <dbReference type="ChEBI" id="CHEBI:58483"/>
        <dbReference type="ChEBI" id="CHEBI:128753"/>
        <dbReference type="EC" id="1.17.7.1"/>
    </reaction>
</comment>
<name>A0A956LXS1_UNCEI</name>
<dbReference type="GO" id="GO:0051539">
    <property type="term" value="F:4 iron, 4 sulfur cluster binding"/>
    <property type="evidence" value="ECO:0007669"/>
    <property type="project" value="UniProtKB-UniRule"/>
</dbReference>
<reference evidence="12" key="2">
    <citation type="journal article" date="2021" name="Microbiome">
        <title>Successional dynamics and alternative stable states in a saline activated sludge microbial community over 9 years.</title>
        <authorList>
            <person name="Wang Y."/>
            <person name="Ye J."/>
            <person name="Ju F."/>
            <person name="Liu L."/>
            <person name="Boyd J.A."/>
            <person name="Deng Y."/>
            <person name="Parks D.H."/>
            <person name="Jiang X."/>
            <person name="Yin X."/>
            <person name="Woodcroft B.J."/>
            <person name="Tyson G.W."/>
            <person name="Hugenholtz P."/>
            <person name="Polz M.F."/>
            <person name="Zhang T."/>
        </authorList>
    </citation>
    <scope>NUCLEOTIDE SEQUENCE</scope>
    <source>
        <strain evidence="12">HKST-UBA01</strain>
    </source>
</reference>
<dbReference type="AlphaFoldDB" id="A0A956LXS1"/>
<dbReference type="PANTHER" id="PTHR30454:SF0">
    <property type="entry name" value="4-HYDROXY-3-METHYLBUT-2-EN-1-YL DIPHOSPHATE SYNTHASE (FERREDOXIN), CHLOROPLASTIC"/>
    <property type="match status" value="1"/>
</dbReference>
<dbReference type="EMBL" id="JAGQHR010000141">
    <property type="protein sequence ID" value="MCA9727298.1"/>
    <property type="molecule type" value="Genomic_DNA"/>
</dbReference>
<dbReference type="NCBIfam" id="TIGR00612">
    <property type="entry name" value="ispG_gcpE"/>
    <property type="match status" value="1"/>
</dbReference>
<dbReference type="InterPro" id="IPR011005">
    <property type="entry name" value="Dihydropteroate_synth-like_sf"/>
</dbReference>
<comment type="caution">
    <text evidence="12">The sequence shown here is derived from an EMBL/GenBank/DDBJ whole genome shotgun (WGS) entry which is preliminary data.</text>
</comment>
<gene>
    <name evidence="8 12" type="primary">ispG</name>
    <name evidence="12" type="ORF">KC729_06410</name>
</gene>
<dbReference type="FunFam" id="3.30.413.10:FF:000006">
    <property type="entry name" value="4-hydroxy-3-methylbut-2-en-1-yl diphosphate synthase (flavodoxin)"/>
    <property type="match status" value="1"/>
</dbReference>
<dbReference type="EC" id="1.17.7.3" evidence="8"/>
<protein>
    <recommendedName>
        <fullName evidence="8">4-hydroxy-3-methylbut-2-en-1-yl diphosphate synthase (flavodoxin)</fullName>
        <ecNumber evidence="8">1.17.7.3</ecNumber>
    </recommendedName>
    <alternativeName>
        <fullName evidence="8">1-hydroxy-2-methyl-2-(E)-butenyl 4-diphosphate synthase</fullName>
    </alternativeName>
</protein>
<sequence>MPRTEVVSPIDLIPMEVPRPTRFPTREVRIGPLTVGGQHPILIQSMTIADTCDTDAVVSEIRQLHEAGCPLVRVTAPSIKDAENLAEIKKRLRADHIDIPLVADIHFTPNAAIEAARHVEKVRVNPGNYADRKKFQVFEISDKEYRAELDRIRDRFLPLVHKLKERDVALRIGTNHGSLSDRIMNRYGDTPEGMVESALEFVRICRDEDYHQIVLSMKSSIPSVMIAAYRLLAHRMTEEGMNYPLHLGVTEAGNGLEGRIKSAIGIGSLLASGLGDTIRVSLTEDSEHEIPACSAILEASRDEIPHSRARARPGSATAFPTDGPTRTDGAEPASEYWRTLPLATAPTRRTTASWDLRGAPLGGTHPIRVELRVTLAVASPLDSLTRSRLSRAGRDRGPELVSIRFDEAATTSVEDRTKKVRELRALCPATPLLLESSFDTWIPAGGTHPVLTPDVAALLELVDGLSVAVPLAGTGSALPRADVTDWDRKRATALVRFCRDAGRVLRWRLPPALAPSTAHTLSEIARAEGAPASGFLCEPGPLAIARARRLAAALADRPDLIFLEAPCEGPEAPMLAGALLCDGIGDGICLTEGPRPTPWPPGGVAWTEEPLASTYAILQACRVRLTRAEFIACPSCGRTQFNLQSTTARIRERTSHLRGVKIAIMGCIVNGPGEMADAHFGYVGSGPGKVDLYVGKERVERAVPEAEAPDRLIRLLQTHGAWVEPPDPDTVPST</sequence>
<feature type="binding site" evidence="8">
    <location>
        <position position="636"/>
    </location>
    <ligand>
        <name>[4Fe-4S] cluster</name>
        <dbReference type="ChEBI" id="CHEBI:49883"/>
    </ligand>
</feature>
<dbReference type="SUPFAM" id="SSF51717">
    <property type="entry name" value="Dihydropteroate synthetase-like"/>
    <property type="match status" value="1"/>
</dbReference>
<dbReference type="PANTHER" id="PTHR30454">
    <property type="entry name" value="4-HYDROXY-3-METHYLBUT-2-EN-1-YL DIPHOSPHATE SYNTHASE"/>
    <property type="match status" value="1"/>
</dbReference>
<dbReference type="Pfam" id="PF26540">
    <property type="entry name" value="GcpE_C"/>
    <property type="match status" value="1"/>
</dbReference>
<evidence type="ECO:0000313" key="13">
    <source>
        <dbReference type="Proteomes" id="UP000697710"/>
    </source>
</evidence>
<dbReference type="Gene3D" id="3.30.413.10">
    <property type="entry name" value="Sulfite Reductase Hemoprotein, domain 1"/>
    <property type="match status" value="1"/>
</dbReference>
<dbReference type="Proteomes" id="UP000697710">
    <property type="component" value="Unassembled WGS sequence"/>
</dbReference>
<dbReference type="GO" id="GO:0016114">
    <property type="term" value="P:terpenoid biosynthetic process"/>
    <property type="evidence" value="ECO:0007669"/>
    <property type="project" value="InterPro"/>
</dbReference>
<evidence type="ECO:0000259" key="10">
    <source>
        <dbReference type="Pfam" id="PF04551"/>
    </source>
</evidence>
<evidence type="ECO:0000256" key="9">
    <source>
        <dbReference type="SAM" id="MobiDB-lite"/>
    </source>
</evidence>
<dbReference type="GO" id="GO:0019288">
    <property type="term" value="P:isopentenyl diphosphate biosynthetic process, methylerythritol 4-phosphate pathway"/>
    <property type="evidence" value="ECO:0007669"/>
    <property type="project" value="UniProtKB-UniRule"/>
</dbReference>
<evidence type="ECO:0000259" key="11">
    <source>
        <dbReference type="Pfam" id="PF26540"/>
    </source>
</evidence>
<evidence type="ECO:0000256" key="6">
    <source>
        <dbReference type="ARBA" id="ARBA00023229"/>
    </source>
</evidence>